<evidence type="ECO:0008006" key="5">
    <source>
        <dbReference type="Google" id="ProtNLM"/>
    </source>
</evidence>
<sequence length="144" mass="15624">MATSNVDRKISDPLMNPGDEPYFDAAAQGRLLIKQCSDCGKPHHYPRAICPFCWSPDVQWADASGEGTIYTFSITRRGAGAPYCIAYVALDEGPVVMTNIVDSDLEAIRIGQRVRAVFKPSEGGISVPMFTLAQTADAPARQET</sequence>
<reference evidence="3 4" key="1">
    <citation type="submission" date="2020-07" db="EMBL/GenBank/DDBJ databases">
        <title>Genomic Encyclopedia of Type Strains, Phase IV (KMG-V): Genome sequencing to study the core and pangenomes of soil and plant-associated prokaryotes.</title>
        <authorList>
            <person name="Whitman W."/>
        </authorList>
    </citation>
    <scope>NUCLEOTIDE SEQUENCE [LARGE SCALE GENOMIC DNA]</scope>
    <source>
        <strain evidence="3 4">SAS40</strain>
    </source>
</reference>
<dbReference type="AlphaFoldDB" id="A0A7Y9IUS1"/>
<dbReference type="Pfam" id="PF12172">
    <property type="entry name" value="zf-ChsH2"/>
    <property type="match status" value="1"/>
</dbReference>
<dbReference type="Pfam" id="PF01796">
    <property type="entry name" value="OB_ChsH2_C"/>
    <property type="match status" value="1"/>
</dbReference>
<dbReference type="InterPro" id="IPR002878">
    <property type="entry name" value="ChsH2_C"/>
</dbReference>
<dbReference type="InterPro" id="IPR022002">
    <property type="entry name" value="ChsH2_Znr"/>
</dbReference>
<proteinExistence type="predicted"/>
<evidence type="ECO:0000313" key="4">
    <source>
        <dbReference type="Proteomes" id="UP000542125"/>
    </source>
</evidence>
<dbReference type="RefSeq" id="WP_179586722.1">
    <property type="nucleotide sequence ID" value="NZ_JACBYR010000001.1"/>
</dbReference>
<dbReference type="EMBL" id="JACBYR010000001">
    <property type="protein sequence ID" value="NYE83230.1"/>
    <property type="molecule type" value="Genomic_DNA"/>
</dbReference>
<dbReference type="Gene3D" id="6.10.30.10">
    <property type="match status" value="1"/>
</dbReference>
<feature type="domain" description="ChsH2 rubredoxin-like zinc ribbon" evidence="2">
    <location>
        <begin position="23"/>
        <end position="58"/>
    </location>
</feature>
<protein>
    <recommendedName>
        <fullName evidence="5">DNA-binding protein</fullName>
    </recommendedName>
</protein>
<dbReference type="InterPro" id="IPR052513">
    <property type="entry name" value="Thioester_dehydratase-like"/>
</dbReference>
<keyword evidence="4" id="KW-1185">Reference proteome</keyword>
<feature type="domain" description="ChsH2 C-terminal OB-fold" evidence="1">
    <location>
        <begin position="60"/>
        <end position="119"/>
    </location>
</feature>
<dbReference type="Proteomes" id="UP000542125">
    <property type="component" value="Unassembled WGS sequence"/>
</dbReference>
<gene>
    <name evidence="3" type="ORF">FHW18_002501</name>
</gene>
<comment type="caution">
    <text evidence="3">The sequence shown here is derived from an EMBL/GenBank/DDBJ whole genome shotgun (WGS) entry which is preliminary data.</text>
</comment>
<dbReference type="PANTHER" id="PTHR34075:SF5">
    <property type="entry name" value="BLR3430 PROTEIN"/>
    <property type="match status" value="1"/>
</dbReference>
<evidence type="ECO:0000313" key="3">
    <source>
        <dbReference type="EMBL" id="NYE83230.1"/>
    </source>
</evidence>
<dbReference type="SUPFAM" id="SSF50249">
    <property type="entry name" value="Nucleic acid-binding proteins"/>
    <property type="match status" value="1"/>
</dbReference>
<name>A0A7Y9IUS1_9BURK</name>
<evidence type="ECO:0000259" key="1">
    <source>
        <dbReference type="Pfam" id="PF01796"/>
    </source>
</evidence>
<accession>A0A7Y9IUS1</accession>
<dbReference type="InterPro" id="IPR012340">
    <property type="entry name" value="NA-bd_OB-fold"/>
</dbReference>
<dbReference type="PANTHER" id="PTHR34075">
    <property type="entry name" value="BLR3430 PROTEIN"/>
    <property type="match status" value="1"/>
</dbReference>
<organism evidence="3 4">
    <name type="scientific">Pigmentiphaga litoralis</name>
    <dbReference type="NCBI Taxonomy" id="516702"/>
    <lineage>
        <taxon>Bacteria</taxon>
        <taxon>Pseudomonadati</taxon>
        <taxon>Pseudomonadota</taxon>
        <taxon>Betaproteobacteria</taxon>
        <taxon>Burkholderiales</taxon>
        <taxon>Alcaligenaceae</taxon>
        <taxon>Pigmentiphaga</taxon>
    </lineage>
</organism>
<evidence type="ECO:0000259" key="2">
    <source>
        <dbReference type="Pfam" id="PF12172"/>
    </source>
</evidence>